<name>A0AAV4MCJ1_CAEEX</name>
<proteinExistence type="predicted"/>
<evidence type="ECO:0000313" key="2">
    <source>
        <dbReference type="Proteomes" id="UP001054945"/>
    </source>
</evidence>
<dbReference type="EMBL" id="BPLR01002101">
    <property type="protein sequence ID" value="GIX70000.1"/>
    <property type="molecule type" value="Genomic_DNA"/>
</dbReference>
<keyword evidence="2" id="KW-1185">Reference proteome</keyword>
<sequence length="156" mass="17880">MSQKEHFLSKREESEKECVREREVSKCKNRGQKHDILKRDPIIPINLMLFACTGETVSLPLLTATANASCLISHYISRNTSSLSEESEKFEMRKQRTKHDHLEKRSDNPINLMLFACTGETVSFRCVSTATKLCIAEKGDNSKCWMALQFSLCEFQ</sequence>
<organism evidence="1 2">
    <name type="scientific">Caerostris extrusa</name>
    <name type="common">Bark spider</name>
    <name type="synonym">Caerostris bankana</name>
    <dbReference type="NCBI Taxonomy" id="172846"/>
    <lineage>
        <taxon>Eukaryota</taxon>
        <taxon>Metazoa</taxon>
        <taxon>Ecdysozoa</taxon>
        <taxon>Arthropoda</taxon>
        <taxon>Chelicerata</taxon>
        <taxon>Arachnida</taxon>
        <taxon>Araneae</taxon>
        <taxon>Araneomorphae</taxon>
        <taxon>Entelegynae</taxon>
        <taxon>Araneoidea</taxon>
        <taxon>Araneidae</taxon>
        <taxon>Caerostris</taxon>
    </lineage>
</organism>
<gene>
    <name evidence="1" type="ORF">CEXT_59311</name>
</gene>
<protein>
    <submittedName>
        <fullName evidence="1">Uncharacterized protein</fullName>
    </submittedName>
</protein>
<comment type="caution">
    <text evidence="1">The sequence shown here is derived from an EMBL/GenBank/DDBJ whole genome shotgun (WGS) entry which is preliminary data.</text>
</comment>
<evidence type="ECO:0000313" key="1">
    <source>
        <dbReference type="EMBL" id="GIX70000.1"/>
    </source>
</evidence>
<accession>A0AAV4MCJ1</accession>
<reference evidence="1 2" key="1">
    <citation type="submission" date="2021-06" db="EMBL/GenBank/DDBJ databases">
        <title>Caerostris extrusa draft genome.</title>
        <authorList>
            <person name="Kono N."/>
            <person name="Arakawa K."/>
        </authorList>
    </citation>
    <scope>NUCLEOTIDE SEQUENCE [LARGE SCALE GENOMIC DNA]</scope>
</reference>
<dbReference type="AlphaFoldDB" id="A0AAV4MCJ1"/>
<dbReference type="Proteomes" id="UP001054945">
    <property type="component" value="Unassembled WGS sequence"/>
</dbReference>